<reference evidence="2 3" key="1">
    <citation type="submission" date="2019-08" db="EMBL/GenBank/DDBJ databases">
        <title>Parahaliea maris sp. nov., isolated from the surface seawater.</title>
        <authorList>
            <person name="Liu Y."/>
        </authorList>
    </citation>
    <scope>NUCLEOTIDE SEQUENCE [LARGE SCALE GENOMIC DNA]</scope>
    <source>
        <strain evidence="2 3">HSLHS9</strain>
    </source>
</reference>
<evidence type="ECO:0000256" key="1">
    <source>
        <dbReference type="SAM" id="SignalP"/>
    </source>
</evidence>
<dbReference type="Proteomes" id="UP000321039">
    <property type="component" value="Unassembled WGS sequence"/>
</dbReference>
<dbReference type="EMBL" id="VRZA01000005">
    <property type="protein sequence ID" value="TXS91942.1"/>
    <property type="molecule type" value="Genomic_DNA"/>
</dbReference>
<dbReference type="AlphaFoldDB" id="A0A5C8ZWG8"/>
<accession>A0A5C8ZWG8</accession>
<evidence type="ECO:0000313" key="3">
    <source>
        <dbReference type="Proteomes" id="UP000321039"/>
    </source>
</evidence>
<gene>
    <name evidence="2" type="ORF">FV139_14545</name>
</gene>
<name>A0A5C8ZWG8_9GAMM</name>
<feature type="chain" id="PRO_5022883496" description="Lipoprotein" evidence="1">
    <location>
        <begin position="29"/>
        <end position="142"/>
    </location>
</feature>
<organism evidence="2 3">
    <name type="scientific">Parahaliea maris</name>
    <dbReference type="NCBI Taxonomy" id="2716870"/>
    <lineage>
        <taxon>Bacteria</taxon>
        <taxon>Pseudomonadati</taxon>
        <taxon>Pseudomonadota</taxon>
        <taxon>Gammaproteobacteria</taxon>
        <taxon>Cellvibrionales</taxon>
        <taxon>Halieaceae</taxon>
        <taxon>Parahaliea</taxon>
    </lineage>
</organism>
<keyword evidence="1" id="KW-0732">Signal</keyword>
<comment type="caution">
    <text evidence="2">The sequence shown here is derived from an EMBL/GenBank/DDBJ whole genome shotgun (WGS) entry which is preliminary data.</text>
</comment>
<feature type="signal peptide" evidence="1">
    <location>
        <begin position="1"/>
        <end position="28"/>
    </location>
</feature>
<evidence type="ECO:0000313" key="2">
    <source>
        <dbReference type="EMBL" id="TXS91942.1"/>
    </source>
</evidence>
<dbReference type="Pfam" id="PF20101">
    <property type="entry name" value="DUF6491"/>
    <property type="match status" value="1"/>
</dbReference>
<sequence>MLPVVCRRAIPLVVALALSGCASTGQEAGDDAAEQDPLAALLDDAEDCVPLQRIDRTEVIDEQTVLFFMRGSEVYANRLPNRCPGLRRNKTIMYKTSLSQLCNLDVITVLDQMGGGLQRGASCGLGDFVPISEATVELLREN</sequence>
<protein>
    <recommendedName>
        <fullName evidence="4">Lipoprotein</fullName>
    </recommendedName>
</protein>
<evidence type="ECO:0008006" key="4">
    <source>
        <dbReference type="Google" id="ProtNLM"/>
    </source>
</evidence>
<proteinExistence type="predicted"/>
<keyword evidence="3" id="KW-1185">Reference proteome</keyword>
<dbReference type="RefSeq" id="WP_148069181.1">
    <property type="nucleotide sequence ID" value="NZ_VRZA01000005.1"/>
</dbReference>
<dbReference type="PROSITE" id="PS51257">
    <property type="entry name" value="PROKAR_LIPOPROTEIN"/>
    <property type="match status" value="1"/>
</dbReference>
<dbReference type="InterPro" id="IPR045500">
    <property type="entry name" value="DUF6491"/>
</dbReference>